<evidence type="ECO:0000313" key="2">
    <source>
        <dbReference type="Proteomes" id="UP000824998"/>
    </source>
</evidence>
<feature type="non-terminal residue" evidence="1">
    <location>
        <position position="1"/>
    </location>
</feature>
<organism evidence="1 2">
    <name type="scientific">Amylocarpus encephaloides</name>
    <dbReference type="NCBI Taxonomy" id="45428"/>
    <lineage>
        <taxon>Eukaryota</taxon>
        <taxon>Fungi</taxon>
        <taxon>Dikarya</taxon>
        <taxon>Ascomycota</taxon>
        <taxon>Pezizomycotina</taxon>
        <taxon>Leotiomycetes</taxon>
        <taxon>Helotiales</taxon>
        <taxon>Helotiales incertae sedis</taxon>
        <taxon>Amylocarpus</taxon>
    </lineage>
</organism>
<dbReference type="OrthoDB" id="3485856at2759"/>
<evidence type="ECO:0000313" key="1">
    <source>
        <dbReference type="EMBL" id="KAG9229033.1"/>
    </source>
</evidence>
<dbReference type="Proteomes" id="UP000824998">
    <property type="component" value="Unassembled WGS sequence"/>
</dbReference>
<gene>
    <name evidence="1" type="ORF">BJ875DRAFT_388192</name>
</gene>
<protein>
    <submittedName>
        <fullName evidence="1">Uncharacterized protein</fullName>
    </submittedName>
</protein>
<comment type="caution">
    <text evidence="1">The sequence shown here is derived from an EMBL/GenBank/DDBJ whole genome shotgun (WGS) entry which is preliminary data.</text>
</comment>
<dbReference type="AlphaFoldDB" id="A0A9P8C048"/>
<reference evidence="1" key="1">
    <citation type="journal article" date="2021" name="IMA Fungus">
        <title>Genomic characterization of three marine fungi, including Emericellopsis atlantica sp. nov. with signatures of a generalist lifestyle and marine biomass degradation.</title>
        <authorList>
            <person name="Hagestad O.C."/>
            <person name="Hou L."/>
            <person name="Andersen J.H."/>
            <person name="Hansen E.H."/>
            <person name="Altermark B."/>
            <person name="Li C."/>
            <person name="Kuhnert E."/>
            <person name="Cox R.J."/>
            <person name="Crous P.W."/>
            <person name="Spatafora J.W."/>
            <person name="Lail K."/>
            <person name="Amirebrahimi M."/>
            <person name="Lipzen A."/>
            <person name="Pangilinan J."/>
            <person name="Andreopoulos W."/>
            <person name="Hayes R.D."/>
            <person name="Ng V."/>
            <person name="Grigoriev I.V."/>
            <person name="Jackson S.A."/>
            <person name="Sutton T.D.S."/>
            <person name="Dobson A.D.W."/>
            <person name="Rama T."/>
        </authorList>
    </citation>
    <scope>NUCLEOTIDE SEQUENCE</scope>
    <source>
        <strain evidence="1">TRa018bII</strain>
    </source>
</reference>
<dbReference type="EMBL" id="MU251823">
    <property type="protein sequence ID" value="KAG9229033.1"/>
    <property type="molecule type" value="Genomic_DNA"/>
</dbReference>
<proteinExistence type="predicted"/>
<name>A0A9P8C048_9HELO</name>
<sequence>RFDYNPISMLLSARMPNPVHDFFTAFVAEISRQLEVISHHGDSSAEFASQVANGGCARIFLKEANLDGDEYPGVVLEISYSQDGKDLKTLAWDYIQFSNGDVKVVVGIDIKHSNTKEATLSV</sequence>
<accession>A0A9P8C048</accession>
<keyword evidence="2" id="KW-1185">Reference proteome</keyword>